<proteinExistence type="inferred from homology"/>
<sequence>MDILMTGGRIKLICQIAMAFLFIFSAPCLAEQDYIDITNPSLRRIPIAIPLFRIMPQGQVNTQVSRNAPDLCAENLEFTGYFKILDRGAFLENPRESDITGSTTNFRNWTGIGAELLITGGIWINDGTLTMELRLFDTFKSQILLGKKYTAGKDKLKKVMRTFCNEVIYYLTGRQGIFDSDIAFVSTSSGNKEIYLCDFDGQNSRAFTHHKTITLFPAWSSDGKWIAYTSYARGKPDIFIKHLQEKRGFVIQNKGINITPAWVPGQFKLAATLSYEGDQDIYLLTGRGEKIKKLTNQWGIDTSPAWSPDGAKMAFVSNRSGTPQIYIKHINSGRVERLTFQGQYNTQPAWSPRGDKVSYSAREKSGEFNICVVGFDGRGPVRLTYKARDNESPSWSPDGSMIVFSSTREGPSRIYVMTAYGTDQRRLLTLPGQQTNPKWGNMDN</sequence>
<comment type="subcellular location">
    <subcellularLocation>
        <location evidence="1">Periplasm</location>
    </subcellularLocation>
</comment>
<evidence type="ECO:0000256" key="3">
    <source>
        <dbReference type="ARBA" id="ARBA00022729"/>
    </source>
</evidence>
<dbReference type="Gene3D" id="3.40.50.10070">
    <property type="entry name" value="TolB, N-terminal domain"/>
    <property type="match status" value="1"/>
</dbReference>
<dbReference type="Gene3D" id="2.120.10.30">
    <property type="entry name" value="TolB, C-terminal domain"/>
    <property type="match status" value="2"/>
</dbReference>
<dbReference type="KEGG" id="dmm:dnm_035790"/>
<keyword evidence="3" id="KW-0732">Signal</keyword>
<comment type="similarity">
    <text evidence="2">Belongs to the TolB family.</text>
</comment>
<dbReference type="Proteomes" id="UP000663722">
    <property type="component" value="Chromosome"/>
</dbReference>
<dbReference type="AlphaFoldDB" id="A0A975BLD2"/>
<evidence type="ECO:0000313" key="7">
    <source>
        <dbReference type="Proteomes" id="UP000663722"/>
    </source>
</evidence>
<dbReference type="SUPFAM" id="SSF69304">
    <property type="entry name" value="Tricorn protease N-terminal domain"/>
    <property type="match status" value="1"/>
</dbReference>
<dbReference type="GO" id="GO:0017038">
    <property type="term" value="P:protein import"/>
    <property type="evidence" value="ECO:0007669"/>
    <property type="project" value="InterPro"/>
</dbReference>
<dbReference type="InterPro" id="IPR011042">
    <property type="entry name" value="6-blade_b-propeller_TolB-like"/>
</dbReference>
<feature type="domain" description="TolB N-terminal" evidence="5">
    <location>
        <begin position="34"/>
        <end position="143"/>
    </location>
</feature>
<evidence type="ECO:0000256" key="4">
    <source>
        <dbReference type="ARBA" id="ARBA00022764"/>
    </source>
</evidence>
<accession>A0A975BLD2</accession>
<reference evidence="6" key="1">
    <citation type="journal article" date="2021" name="Microb. Physiol.">
        <title>Proteogenomic Insights into the Physiology of Marine, Sulfate-Reducing, Filamentous Desulfonema limicola and Desulfonema magnum.</title>
        <authorList>
            <person name="Schnaars V."/>
            <person name="Wohlbrand L."/>
            <person name="Scheve S."/>
            <person name="Hinrichs C."/>
            <person name="Reinhardt R."/>
            <person name="Rabus R."/>
        </authorList>
    </citation>
    <scope>NUCLEOTIDE SEQUENCE</scope>
    <source>
        <strain evidence="6">4be13</strain>
    </source>
</reference>
<keyword evidence="7" id="KW-1185">Reference proteome</keyword>
<evidence type="ECO:0000313" key="6">
    <source>
        <dbReference type="EMBL" id="QTA87545.1"/>
    </source>
</evidence>
<dbReference type="EMBL" id="CP061800">
    <property type="protein sequence ID" value="QTA87545.1"/>
    <property type="molecule type" value="Genomic_DNA"/>
</dbReference>
<dbReference type="SUPFAM" id="SSF52964">
    <property type="entry name" value="TolB, N-terminal domain"/>
    <property type="match status" value="1"/>
</dbReference>
<keyword evidence="4" id="KW-0574">Periplasm</keyword>
<protein>
    <submittedName>
        <fullName evidence="6">Tol-Pal system protein</fullName>
    </submittedName>
</protein>
<evidence type="ECO:0000256" key="2">
    <source>
        <dbReference type="ARBA" id="ARBA00009820"/>
    </source>
</evidence>
<dbReference type="NCBIfam" id="TIGR02800">
    <property type="entry name" value="propeller_TolB"/>
    <property type="match status" value="1"/>
</dbReference>
<dbReference type="GO" id="GO:0042597">
    <property type="term" value="C:periplasmic space"/>
    <property type="evidence" value="ECO:0007669"/>
    <property type="project" value="UniProtKB-SubCell"/>
</dbReference>
<evidence type="ECO:0000259" key="5">
    <source>
        <dbReference type="Pfam" id="PF04052"/>
    </source>
</evidence>
<dbReference type="HAMAP" id="MF_00671">
    <property type="entry name" value="TolB"/>
    <property type="match status" value="1"/>
</dbReference>
<gene>
    <name evidence="6" type="primary">tolB</name>
    <name evidence="6" type="ORF">dnm_035790</name>
</gene>
<evidence type="ECO:0000256" key="1">
    <source>
        <dbReference type="ARBA" id="ARBA00004418"/>
    </source>
</evidence>
<dbReference type="InterPro" id="IPR007195">
    <property type="entry name" value="TolB_N"/>
</dbReference>
<name>A0A975BLD2_9BACT</name>
<dbReference type="Pfam" id="PF04052">
    <property type="entry name" value="TolB_N"/>
    <property type="match status" value="1"/>
</dbReference>
<dbReference type="Pfam" id="PF07676">
    <property type="entry name" value="PD40"/>
    <property type="match status" value="4"/>
</dbReference>
<dbReference type="PANTHER" id="PTHR36842:SF1">
    <property type="entry name" value="PROTEIN TOLB"/>
    <property type="match status" value="1"/>
</dbReference>
<dbReference type="PANTHER" id="PTHR36842">
    <property type="entry name" value="PROTEIN TOLB HOMOLOG"/>
    <property type="match status" value="1"/>
</dbReference>
<dbReference type="InterPro" id="IPR014167">
    <property type="entry name" value="Tol-Pal_TolB"/>
</dbReference>
<dbReference type="InterPro" id="IPR011659">
    <property type="entry name" value="WD40"/>
</dbReference>
<organism evidence="6 7">
    <name type="scientific">Desulfonema magnum</name>
    <dbReference type="NCBI Taxonomy" id="45655"/>
    <lineage>
        <taxon>Bacteria</taxon>
        <taxon>Pseudomonadati</taxon>
        <taxon>Thermodesulfobacteriota</taxon>
        <taxon>Desulfobacteria</taxon>
        <taxon>Desulfobacterales</taxon>
        <taxon>Desulfococcaceae</taxon>
        <taxon>Desulfonema</taxon>
    </lineage>
</organism>